<dbReference type="Gene3D" id="1.20.1420.30">
    <property type="entry name" value="NCX, central ion-binding region"/>
    <property type="match status" value="1"/>
</dbReference>
<evidence type="ECO:0000256" key="4">
    <source>
        <dbReference type="ARBA" id="ARBA00023136"/>
    </source>
</evidence>
<dbReference type="GO" id="GO:0005262">
    <property type="term" value="F:calcium channel activity"/>
    <property type="evidence" value="ECO:0007669"/>
    <property type="project" value="TreeGrafter"/>
</dbReference>
<protein>
    <recommendedName>
        <fullName evidence="6">Sodium/calcium exchanger membrane region domain-containing protein</fullName>
    </recommendedName>
</protein>
<dbReference type="GO" id="GO:0005886">
    <property type="term" value="C:plasma membrane"/>
    <property type="evidence" value="ECO:0007669"/>
    <property type="project" value="TreeGrafter"/>
</dbReference>
<dbReference type="GO" id="GO:0008273">
    <property type="term" value="F:calcium, potassium:sodium antiporter activity"/>
    <property type="evidence" value="ECO:0007669"/>
    <property type="project" value="TreeGrafter"/>
</dbReference>
<evidence type="ECO:0000256" key="3">
    <source>
        <dbReference type="ARBA" id="ARBA00022989"/>
    </source>
</evidence>
<dbReference type="InterPro" id="IPR044880">
    <property type="entry name" value="NCX_ion-bd_dom_sf"/>
</dbReference>
<dbReference type="NCBIfam" id="TIGR00367">
    <property type="entry name" value="calcium/sodium antiporter"/>
    <property type="match status" value="1"/>
</dbReference>
<comment type="subcellular location">
    <subcellularLocation>
        <location evidence="1">Membrane</location>
        <topology evidence="1">Multi-pass membrane protein</topology>
    </subcellularLocation>
</comment>
<sequence length="341" mass="37225">MNFNHSQGWNFVFSALIHVEYFMMEMDILTLLLDSGLVFLSIVMLWKGADWLVDSASEIAHSLKVSDLIIGLTIVAFGTSAPEFAVTISAAFTKQTDISIGNVIGSNIFNLGFILGGTALIRPIVTTPKLFYRDGFFLLITTALIFLLFFGIDGWTSNDSFTKLEGLLLFGLLIAYISFLFIKKEPPEEIHPTKANVNSYLFFLLGLLLIVYGGHLMVAHASNIARAMGISDWVIAVTIVAAGTSAPEFATSIAAALKGRHSIAVGNLIGSDLFNLLGVLGLAGMINPASVDEDIYMSIFNLVLMVGLVLVLIRTNWKINRKEGGILVAINLIRWYFDFAS</sequence>
<feature type="transmembrane region" description="Helical" evidence="5">
    <location>
        <begin position="68"/>
        <end position="92"/>
    </location>
</feature>
<feature type="domain" description="Sodium/calcium exchanger membrane region" evidence="6">
    <location>
        <begin position="36"/>
        <end position="181"/>
    </location>
</feature>
<feature type="transmembrane region" description="Helical" evidence="5">
    <location>
        <begin position="164"/>
        <end position="182"/>
    </location>
</feature>
<dbReference type="PANTHER" id="PTHR10846">
    <property type="entry name" value="SODIUM/POTASSIUM/CALCIUM EXCHANGER"/>
    <property type="match status" value="1"/>
</dbReference>
<dbReference type="GO" id="GO:0006874">
    <property type="term" value="P:intracellular calcium ion homeostasis"/>
    <property type="evidence" value="ECO:0007669"/>
    <property type="project" value="TreeGrafter"/>
</dbReference>
<accession>A0A382DS36</accession>
<gene>
    <name evidence="7" type="ORF">METZ01_LOCUS193395</name>
</gene>
<name>A0A382DS36_9ZZZZ</name>
<feature type="transmembrane region" description="Helical" evidence="5">
    <location>
        <begin position="136"/>
        <end position="152"/>
    </location>
</feature>
<evidence type="ECO:0000313" key="7">
    <source>
        <dbReference type="EMBL" id="SVB40541.1"/>
    </source>
</evidence>
<dbReference type="InterPro" id="IPR004837">
    <property type="entry name" value="NaCa_Exmemb"/>
</dbReference>
<feature type="transmembrane region" description="Helical" evidence="5">
    <location>
        <begin position="269"/>
        <end position="289"/>
    </location>
</feature>
<feature type="transmembrane region" description="Helical" evidence="5">
    <location>
        <begin position="104"/>
        <end position="124"/>
    </location>
</feature>
<proteinExistence type="predicted"/>
<dbReference type="Pfam" id="PF01699">
    <property type="entry name" value="Na_Ca_ex"/>
    <property type="match status" value="2"/>
</dbReference>
<dbReference type="PANTHER" id="PTHR10846:SF8">
    <property type="entry name" value="INNER MEMBRANE PROTEIN YRBG"/>
    <property type="match status" value="1"/>
</dbReference>
<feature type="transmembrane region" description="Helical" evidence="5">
    <location>
        <begin position="295"/>
        <end position="313"/>
    </location>
</feature>
<evidence type="ECO:0000256" key="2">
    <source>
        <dbReference type="ARBA" id="ARBA00022692"/>
    </source>
</evidence>
<dbReference type="AlphaFoldDB" id="A0A382DS36"/>
<keyword evidence="4 5" id="KW-0472">Membrane</keyword>
<feature type="transmembrane region" description="Helical" evidence="5">
    <location>
        <begin position="202"/>
        <end position="221"/>
    </location>
</feature>
<feature type="domain" description="Sodium/calcium exchanger membrane region" evidence="6">
    <location>
        <begin position="199"/>
        <end position="330"/>
    </location>
</feature>
<reference evidence="7" key="1">
    <citation type="submission" date="2018-05" db="EMBL/GenBank/DDBJ databases">
        <authorList>
            <person name="Lanie J.A."/>
            <person name="Ng W.-L."/>
            <person name="Kazmierczak K.M."/>
            <person name="Andrzejewski T.M."/>
            <person name="Davidsen T.M."/>
            <person name="Wayne K.J."/>
            <person name="Tettelin H."/>
            <person name="Glass J.I."/>
            <person name="Rusch D."/>
            <person name="Podicherti R."/>
            <person name="Tsui H.-C.T."/>
            <person name="Winkler M.E."/>
        </authorList>
    </citation>
    <scope>NUCLEOTIDE SEQUENCE</scope>
</reference>
<keyword evidence="3 5" id="KW-1133">Transmembrane helix</keyword>
<evidence type="ECO:0000256" key="1">
    <source>
        <dbReference type="ARBA" id="ARBA00004141"/>
    </source>
</evidence>
<organism evidence="7">
    <name type="scientific">marine metagenome</name>
    <dbReference type="NCBI Taxonomy" id="408172"/>
    <lineage>
        <taxon>unclassified sequences</taxon>
        <taxon>metagenomes</taxon>
        <taxon>ecological metagenomes</taxon>
    </lineage>
</organism>
<feature type="transmembrane region" description="Helical" evidence="5">
    <location>
        <begin position="28"/>
        <end position="47"/>
    </location>
</feature>
<evidence type="ECO:0000256" key="5">
    <source>
        <dbReference type="SAM" id="Phobius"/>
    </source>
</evidence>
<evidence type="ECO:0000259" key="6">
    <source>
        <dbReference type="Pfam" id="PF01699"/>
    </source>
</evidence>
<dbReference type="InterPro" id="IPR004481">
    <property type="entry name" value="K/Na/Ca-exchanger"/>
</dbReference>
<dbReference type="EMBL" id="UINC01040532">
    <property type="protein sequence ID" value="SVB40541.1"/>
    <property type="molecule type" value="Genomic_DNA"/>
</dbReference>
<keyword evidence="2 5" id="KW-0812">Transmembrane</keyword>